<feature type="region of interest" description="Disordered" evidence="1">
    <location>
        <begin position="542"/>
        <end position="579"/>
    </location>
</feature>
<evidence type="ECO:0000313" key="3">
    <source>
        <dbReference type="EMBL" id="NYF44643.1"/>
    </source>
</evidence>
<feature type="region of interest" description="Disordered" evidence="1">
    <location>
        <begin position="320"/>
        <end position="518"/>
    </location>
</feature>
<gene>
    <name evidence="3" type="ORF">HDA43_006885</name>
</gene>
<dbReference type="InterPro" id="IPR000595">
    <property type="entry name" value="cNMP-bd_dom"/>
</dbReference>
<proteinExistence type="predicted"/>
<comment type="caution">
    <text evidence="3">The sequence shown here is derived from an EMBL/GenBank/DDBJ whole genome shotgun (WGS) entry which is preliminary data.</text>
</comment>
<dbReference type="EMBL" id="JACCCO010000004">
    <property type="protein sequence ID" value="NYF44643.1"/>
    <property type="molecule type" value="Genomic_DNA"/>
</dbReference>
<accession>A0A852VBN3</accession>
<reference evidence="3 4" key="1">
    <citation type="submission" date="2020-07" db="EMBL/GenBank/DDBJ databases">
        <title>Sequencing the genomes of 1000 actinobacteria strains.</title>
        <authorList>
            <person name="Klenk H.-P."/>
        </authorList>
    </citation>
    <scope>NUCLEOTIDE SEQUENCE [LARGE SCALE GENOMIC DNA]</scope>
    <source>
        <strain evidence="3 4">DSM 45763</strain>
    </source>
</reference>
<dbReference type="PRINTS" id="PR01217">
    <property type="entry name" value="PRICHEXTENSN"/>
</dbReference>
<dbReference type="AlphaFoldDB" id="A0A852VBN3"/>
<feature type="compositionally biased region" description="Polar residues" evidence="1">
    <location>
        <begin position="561"/>
        <end position="579"/>
    </location>
</feature>
<feature type="compositionally biased region" description="Low complexity" evidence="1">
    <location>
        <begin position="332"/>
        <end position="368"/>
    </location>
</feature>
<evidence type="ECO:0000313" key="4">
    <source>
        <dbReference type="Proteomes" id="UP000576393"/>
    </source>
</evidence>
<organism evidence="3 4">
    <name type="scientific">Streptosporangium sandarakinum</name>
    <dbReference type="NCBI Taxonomy" id="1260955"/>
    <lineage>
        <taxon>Bacteria</taxon>
        <taxon>Bacillati</taxon>
        <taxon>Actinomycetota</taxon>
        <taxon>Actinomycetes</taxon>
        <taxon>Streptosporangiales</taxon>
        <taxon>Streptosporangiaceae</taxon>
        <taxon>Streptosporangium</taxon>
    </lineage>
</organism>
<sequence length="579" mass="59511">MNPDLDADARRLFLKLSADLYEESQRLLAEDPQRNEGLAFWRSIRSSMDAEEREHNKRMAVYRTLEDLAVTRMAKVQNMPYDRIGARAGGKSRTWAYQHTMPSTVLDGVLELYAEAERRERDAFLRTRTGLTTSDRPRAIGAVPEQATTRSADSARLSIIYRQLRHWFLGAAAAAVPAYHAARAAAESYTSTVHTALMSNGALMPTGLDPLSGAGLSSMLSASTAVPGAQASGPVATAVGKFVASTVIGVQATVGVSAPAATVVAATVGAASAPVVSVVEDVVENTVSKPIVQALGLDTGQEQGAGAAPVPVLAFEPPAVEEMPRPPLDLEPTWQTPAPATPTPKVGTPHAVPATTAPAPAPVPTGHVRTAVAPSPTSSVAVTPRAVPTTAPAPAKTEQPPTPKTTVPAAPVTAQPPATDAPQPTPTSSPAHTTAPQPTAPAPTQTVAPQPSPSAPTGQPSNPPPMPEPTLTSAPPVPEATQTAEPSAPSDPPVPSNAPESAEPPAPGGEPDPLPVGGAAVAGTAAWWYGPRPARASVTVFSDGDSFGESAVAKGRDRAARSSSPGGDMGVQQSIHYDM</sequence>
<keyword evidence="4" id="KW-1185">Reference proteome</keyword>
<dbReference type="PROSITE" id="PS50042">
    <property type="entry name" value="CNMP_BINDING_3"/>
    <property type="match status" value="1"/>
</dbReference>
<evidence type="ECO:0000256" key="1">
    <source>
        <dbReference type="SAM" id="MobiDB-lite"/>
    </source>
</evidence>
<dbReference type="RefSeq" id="WP_179829124.1">
    <property type="nucleotide sequence ID" value="NZ_JACCCO010000004.1"/>
</dbReference>
<feature type="compositionally biased region" description="Pro residues" evidence="1">
    <location>
        <begin position="489"/>
        <end position="514"/>
    </location>
</feature>
<protein>
    <recommendedName>
        <fullName evidence="2">Cyclic nucleotide-binding domain-containing protein</fullName>
    </recommendedName>
</protein>
<dbReference type="Proteomes" id="UP000576393">
    <property type="component" value="Unassembled WGS sequence"/>
</dbReference>
<feature type="compositionally biased region" description="Low complexity" evidence="1">
    <location>
        <begin position="380"/>
        <end position="449"/>
    </location>
</feature>
<feature type="domain" description="Cyclic nucleotide-binding" evidence="2">
    <location>
        <begin position="538"/>
        <end position="560"/>
    </location>
</feature>
<name>A0A852VBN3_9ACTN</name>
<evidence type="ECO:0000259" key="2">
    <source>
        <dbReference type="PROSITE" id="PS50042"/>
    </source>
</evidence>